<dbReference type="SUPFAM" id="SSF48403">
    <property type="entry name" value="Ankyrin repeat"/>
    <property type="match status" value="1"/>
</dbReference>
<feature type="domain" description="Caspase family p20" evidence="6">
    <location>
        <begin position="192"/>
        <end position="319"/>
    </location>
</feature>
<dbReference type="AlphaFoldDB" id="A0AAV2R3F1"/>
<dbReference type="Pfam" id="PF00656">
    <property type="entry name" value="Peptidase_C14"/>
    <property type="match status" value="1"/>
</dbReference>
<protein>
    <recommendedName>
        <fullName evidence="6">Caspase family p20 domain-containing protein</fullName>
    </recommendedName>
</protein>
<dbReference type="Gene3D" id="1.25.40.20">
    <property type="entry name" value="Ankyrin repeat-containing domain"/>
    <property type="match status" value="1"/>
</dbReference>
<dbReference type="PANTHER" id="PTHR47901">
    <property type="entry name" value="CASPASE RECRUITMENT DOMAIN-CONTAINING PROTEIN 18"/>
    <property type="match status" value="1"/>
</dbReference>
<dbReference type="Proteomes" id="UP001497623">
    <property type="component" value="Unassembled WGS sequence"/>
</dbReference>
<dbReference type="PROSITE" id="PS50208">
    <property type="entry name" value="CASPASE_P20"/>
    <property type="match status" value="1"/>
</dbReference>
<dbReference type="PANTHER" id="PTHR47901:SF8">
    <property type="entry name" value="CASPASE-3"/>
    <property type="match status" value="1"/>
</dbReference>
<evidence type="ECO:0000256" key="3">
    <source>
        <dbReference type="ARBA" id="ARBA00022703"/>
    </source>
</evidence>
<dbReference type="PROSITE" id="PS50297">
    <property type="entry name" value="ANK_REP_REGION"/>
    <property type="match status" value="1"/>
</dbReference>
<dbReference type="Pfam" id="PF12796">
    <property type="entry name" value="Ank_2"/>
    <property type="match status" value="1"/>
</dbReference>
<comment type="caution">
    <text evidence="7">The sequence shown here is derived from an EMBL/GenBank/DDBJ whole genome shotgun (WGS) entry which is preliminary data.</text>
</comment>
<dbReference type="PROSITE" id="PS50088">
    <property type="entry name" value="ANK_REPEAT"/>
    <property type="match status" value="1"/>
</dbReference>
<evidence type="ECO:0000259" key="6">
    <source>
        <dbReference type="PROSITE" id="PS50208"/>
    </source>
</evidence>
<evidence type="ECO:0000256" key="4">
    <source>
        <dbReference type="ARBA" id="ARBA00022801"/>
    </source>
</evidence>
<dbReference type="SMART" id="SM00248">
    <property type="entry name" value="ANK"/>
    <property type="match status" value="2"/>
</dbReference>
<dbReference type="InterPro" id="IPR002398">
    <property type="entry name" value="Pept_C14"/>
</dbReference>
<accession>A0AAV2R3F1</accession>
<dbReference type="Gene3D" id="3.40.50.1460">
    <property type="match status" value="1"/>
</dbReference>
<keyword evidence="5" id="KW-0040">ANK repeat</keyword>
<keyword evidence="8" id="KW-1185">Reference proteome</keyword>
<dbReference type="InterPro" id="IPR036770">
    <property type="entry name" value="Ankyrin_rpt-contain_sf"/>
</dbReference>
<comment type="similarity">
    <text evidence="1">Belongs to the peptidase C14A family.</text>
</comment>
<evidence type="ECO:0000256" key="1">
    <source>
        <dbReference type="ARBA" id="ARBA00010134"/>
    </source>
</evidence>
<dbReference type="PRINTS" id="PR00376">
    <property type="entry name" value="IL1BCENZYME"/>
</dbReference>
<keyword evidence="2" id="KW-0645">Protease</keyword>
<dbReference type="GO" id="GO:0006508">
    <property type="term" value="P:proteolysis"/>
    <property type="evidence" value="ECO:0007669"/>
    <property type="project" value="UniProtKB-KW"/>
</dbReference>
<sequence>MATNKANADLRAAVLGRDPAGVRAALDLGANPITPNQYGTSALSWAFWKAIWTDTDQCILNTMLRHPGVDVNQRLGGSGGWTALMHAATHGHTEACTTLLEEGADPLFTDDRGWTAIYKAAWGGHRQTAETIINWGGDPQKKSNNGELPAGAARRAGHTSLATWLDHQHQLPRRVGQIVPLNEYTTYVYPNSKGLVIFMNYMNFTNSAHDMTRYGADSDERNVRYTFELLGYSFKYHQDLNYLQTETELSAIVKSQSLWLIDSLILLIGTHGGERTMFRTSDNKDYDITWVRDLFSDENCPAMKNKPKLIVCNFCRGSYREDEKDDVSAAALGRRGVHEVMVKGKPRKALHKISHMVTLFPCSEDVSALRNIYSGSYFFSALCTTLEGNQKDELNAIVSKTAKALENQNKPLPQLVTEPPFFKFVFKCRPQSKGVMDGCNIN</sequence>
<dbReference type="InterPro" id="IPR029030">
    <property type="entry name" value="Caspase-like_dom_sf"/>
</dbReference>
<feature type="repeat" description="ANK" evidence="5">
    <location>
        <begin position="79"/>
        <end position="111"/>
    </location>
</feature>
<reference evidence="7 8" key="1">
    <citation type="submission" date="2024-05" db="EMBL/GenBank/DDBJ databases">
        <authorList>
            <person name="Wallberg A."/>
        </authorList>
    </citation>
    <scope>NUCLEOTIDE SEQUENCE [LARGE SCALE GENOMIC DNA]</scope>
</reference>
<dbReference type="SUPFAM" id="SSF52129">
    <property type="entry name" value="Caspase-like"/>
    <property type="match status" value="1"/>
</dbReference>
<evidence type="ECO:0000256" key="2">
    <source>
        <dbReference type="ARBA" id="ARBA00022670"/>
    </source>
</evidence>
<name>A0AAV2R3F1_MEGNR</name>
<dbReference type="InterPro" id="IPR011600">
    <property type="entry name" value="Pept_C14_caspase"/>
</dbReference>
<dbReference type="SMART" id="SM00115">
    <property type="entry name" value="CASc"/>
    <property type="match status" value="1"/>
</dbReference>
<dbReference type="InterPro" id="IPR015917">
    <property type="entry name" value="Pept_C14A"/>
</dbReference>
<proteinExistence type="inferred from homology"/>
<dbReference type="InterPro" id="IPR002110">
    <property type="entry name" value="Ankyrin_rpt"/>
</dbReference>
<evidence type="ECO:0000313" key="8">
    <source>
        <dbReference type="Proteomes" id="UP001497623"/>
    </source>
</evidence>
<dbReference type="InterPro" id="IPR001309">
    <property type="entry name" value="Pept_C14_p20"/>
</dbReference>
<keyword evidence="4" id="KW-0378">Hydrolase</keyword>
<evidence type="ECO:0000256" key="5">
    <source>
        <dbReference type="PROSITE-ProRule" id="PRU00023"/>
    </source>
</evidence>
<dbReference type="GO" id="GO:0004197">
    <property type="term" value="F:cysteine-type endopeptidase activity"/>
    <property type="evidence" value="ECO:0007669"/>
    <property type="project" value="InterPro"/>
</dbReference>
<evidence type="ECO:0000313" key="7">
    <source>
        <dbReference type="EMBL" id="CAL4114172.1"/>
    </source>
</evidence>
<keyword evidence="3" id="KW-0053">Apoptosis</keyword>
<dbReference type="GO" id="GO:0006915">
    <property type="term" value="P:apoptotic process"/>
    <property type="evidence" value="ECO:0007669"/>
    <property type="project" value="UniProtKB-KW"/>
</dbReference>
<organism evidence="7 8">
    <name type="scientific">Meganyctiphanes norvegica</name>
    <name type="common">Northern krill</name>
    <name type="synonym">Thysanopoda norvegica</name>
    <dbReference type="NCBI Taxonomy" id="48144"/>
    <lineage>
        <taxon>Eukaryota</taxon>
        <taxon>Metazoa</taxon>
        <taxon>Ecdysozoa</taxon>
        <taxon>Arthropoda</taxon>
        <taxon>Crustacea</taxon>
        <taxon>Multicrustacea</taxon>
        <taxon>Malacostraca</taxon>
        <taxon>Eumalacostraca</taxon>
        <taxon>Eucarida</taxon>
        <taxon>Euphausiacea</taxon>
        <taxon>Euphausiidae</taxon>
        <taxon>Meganyctiphanes</taxon>
    </lineage>
</organism>
<gene>
    <name evidence="7" type="ORF">MNOR_LOCUS20346</name>
</gene>
<dbReference type="EMBL" id="CAXKWB010015663">
    <property type="protein sequence ID" value="CAL4114172.1"/>
    <property type="molecule type" value="Genomic_DNA"/>
</dbReference>